<accession>A0A2T4U427</accession>
<evidence type="ECO:0000313" key="3">
    <source>
        <dbReference type="EMBL" id="PTL38115.1"/>
    </source>
</evidence>
<dbReference type="Pfam" id="PF21205">
    <property type="entry name" value="Rep3_C"/>
    <property type="match status" value="1"/>
</dbReference>
<dbReference type="GO" id="GO:0006270">
    <property type="term" value="P:DNA replication initiation"/>
    <property type="evidence" value="ECO:0007669"/>
    <property type="project" value="InterPro"/>
</dbReference>
<dbReference type="Gene3D" id="1.10.10.10">
    <property type="entry name" value="Winged helix-like DNA-binding domain superfamily/Winged helix DNA-binding domain"/>
    <property type="match status" value="2"/>
</dbReference>
<dbReference type="SUPFAM" id="SSF46785">
    <property type="entry name" value="Winged helix' DNA-binding domain"/>
    <property type="match status" value="2"/>
</dbReference>
<comment type="similarity">
    <text evidence="1">Belongs to the initiator RepB protein family.</text>
</comment>
<keyword evidence="4" id="KW-1185">Reference proteome</keyword>
<dbReference type="InterPro" id="IPR000525">
    <property type="entry name" value="Initiator_Rep_WH1"/>
</dbReference>
<feature type="domain" description="Initiator Rep protein WH1" evidence="2">
    <location>
        <begin position="28"/>
        <end position="172"/>
    </location>
</feature>
<organism evidence="3 4">
    <name type="scientific">Alkalicoccus saliphilus</name>
    <dbReference type="NCBI Taxonomy" id="200989"/>
    <lineage>
        <taxon>Bacteria</taxon>
        <taxon>Bacillati</taxon>
        <taxon>Bacillota</taxon>
        <taxon>Bacilli</taxon>
        <taxon>Bacillales</taxon>
        <taxon>Bacillaceae</taxon>
        <taxon>Alkalicoccus</taxon>
    </lineage>
</organism>
<protein>
    <recommendedName>
        <fullName evidence="2">Initiator Rep protein WH1 domain-containing protein</fullName>
    </recommendedName>
</protein>
<dbReference type="InterPro" id="IPR036390">
    <property type="entry name" value="WH_DNA-bd_sf"/>
</dbReference>
<dbReference type="Pfam" id="PF01051">
    <property type="entry name" value="Rep3_N"/>
    <property type="match status" value="1"/>
</dbReference>
<dbReference type="RefSeq" id="WP_107585672.1">
    <property type="nucleotide sequence ID" value="NZ_PZJJ01000024.1"/>
</dbReference>
<gene>
    <name evidence="3" type="ORF">C6Y45_13045</name>
</gene>
<comment type="caution">
    <text evidence="3">The sequence shown here is derived from an EMBL/GenBank/DDBJ whole genome shotgun (WGS) entry which is preliminary data.</text>
</comment>
<dbReference type="InterPro" id="IPR036388">
    <property type="entry name" value="WH-like_DNA-bd_sf"/>
</dbReference>
<dbReference type="GO" id="GO:0003887">
    <property type="term" value="F:DNA-directed DNA polymerase activity"/>
    <property type="evidence" value="ECO:0007669"/>
    <property type="project" value="InterPro"/>
</dbReference>
<sequence>MNLIIGVHKGGIIMTRLDKKEIKGPLQVYQSNDLIEAYFPENMTVTEHKIIRYAIARIGQNPETFPYVQFTVKEFLEETGMSGHGYYQRISELTEGLMSKSFRLSSKDAPESDFAWYTWFTTIRYKDGVVTAEFNHHIAPLITNLTGRFTKYALLTVGKLQSTYTFALFELLTQYEKIGKRTVTIDYLRKSIGLGDKYPQYANLKARILVNAQKELREINAIDFTFKEIRSGRRVTAIEFNIQRIGMLENVMVGEKETRLFLEQAKPLLKEYGYSIPTRTLKTWAGYGIEELRIVLKDINENDRSMTSPEAYINAILAKRKTQIDQEAEAIQADNYLTKKHIIDFIRTYSSGSNLPKSIIGQEFRSYMYKRGYEQEEVEAIWEDNEVYILESGKLTKY</sequence>
<evidence type="ECO:0000259" key="2">
    <source>
        <dbReference type="Pfam" id="PF01051"/>
    </source>
</evidence>
<dbReference type="AlphaFoldDB" id="A0A2T4U427"/>
<name>A0A2T4U427_9BACI</name>
<evidence type="ECO:0000256" key="1">
    <source>
        <dbReference type="ARBA" id="ARBA00038283"/>
    </source>
</evidence>
<proteinExistence type="inferred from homology"/>
<dbReference type="Proteomes" id="UP000240509">
    <property type="component" value="Unassembled WGS sequence"/>
</dbReference>
<dbReference type="EMBL" id="PZJJ01000024">
    <property type="protein sequence ID" value="PTL38115.1"/>
    <property type="molecule type" value="Genomic_DNA"/>
</dbReference>
<reference evidence="3 4" key="1">
    <citation type="submission" date="2018-03" db="EMBL/GenBank/DDBJ databases">
        <title>Alkalicoccus saliphilus sp. nov., isolated from a mineral pool.</title>
        <authorList>
            <person name="Zhao B."/>
        </authorList>
    </citation>
    <scope>NUCLEOTIDE SEQUENCE [LARGE SCALE GENOMIC DNA]</scope>
    <source>
        <strain evidence="3 4">6AG</strain>
    </source>
</reference>
<evidence type="ECO:0000313" key="4">
    <source>
        <dbReference type="Proteomes" id="UP000240509"/>
    </source>
</evidence>